<gene>
    <name evidence="1" type="ORF">A3196_05525</name>
</gene>
<accession>A0A1E2UNF0</accession>
<dbReference type="AlphaFoldDB" id="A0A1E2UNF0"/>
<reference evidence="1 2" key="1">
    <citation type="submission" date="2016-03" db="EMBL/GenBank/DDBJ databases">
        <title>Chemosynthetic sulphur-oxidizing symbionts of marine invertebrate animals are capable of nitrogen fixation.</title>
        <authorList>
            <person name="Petersen J.M."/>
            <person name="Kemper A."/>
            <person name="Gruber-Vodicka H."/>
            <person name="Cardini U."/>
            <person name="Geest Mvander."/>
            <person name="Kleiner M."/>
            <person name="Bulgheresi S."/>
            <person name="Fussmann M."/>
            <person name="Herbold C."/>
            <person name="Seah B.K.B."/>
            <person name="Antony C.Paul."/>
            <person name="Liu D."/>
            <person name="Belitz A."/>
            <person name="Weber M."/>
        </authorList>
    </citation>
    <scope>NUCLEOTIDE SEQUENCE [LARGE SCALE GENOMIC DNA]</scope>
    <source>
        <strain evidence="1">G_D</strain>
    </source>
</reference>
<protein>
    <submittedName>
        <fullName evidence="1">Uncharacterized protein</fullName>
    </submittedName>
</protein>
<evidence type="ECO:0000313" key="1">
    <source>
        <dbReference type="EMBL" id="ODB96270.1"/>
    </source>
</evidence>
<organism evidence="1 2">
    <name type="scientific">Candidatus Thiodiazotropha endoloripes</name>
    <dbReference type="NCBI Taxonomy" id="1818881"/>
    <lineage>
        <taxon>Bacteria</taxon>
        <taxon>Pseudomonadati</taxon>
        <taxon>Pseudomonadota</taxon>
        <taxon>Gammaproteobacteria</taxon>
        <taxon>Chromatiales</taxon>
        <taxon>Sedimenticolaceae</taxon>
        <taxon>Candidatus Thiodiazotropha</taxon>
    </lineage>
</organism>
<keyword evidence="2" id="KW-1185">Reference proteome</keyword>
<evidence type="ECO:0000313" key="2">
    <source>
        <dbReference type="Proteomes" id="UP000094849"/>
    </source>
</evidence>
<name>A0A1E2UNF0_9GAMM</name>
<dbReference type="Proteomes" id="UP000094849">
    <property type="component" value="Unassembled WGS sequence"/>
</dbReference>
<comment type="caution">
    <text evidence="1">The sequence shown here is derived from an EMBL/GenBank/DDBJ whole genome shotgun (WGS) entry which is preliminary data.</text>
</comment>
<sequence>MRIVIKFRNQPVEGILYKIARFAFIQHFSKCNKFCLLFLKQPQTCTHNLTGRRKSSVFQLVINKRVKVFIKGNARVLAHLLSLRLIPIFGTIVRHNKGVKPLVALARTLRSYAAPCLLPQRSAANNQFIKSH</sequence>
<dbReference type="EMBL" id="LVJZ01000003">
    <property type="protein sequence ID" value="ODB96270.1"/>
    <property type="molecule type" value="Genomic_DNA"/>
</dbReference>
<proteinExistence type="predicted"/>
<dbReference type="STRING" id="1818881.A3196_05525"/>